<name>A0A857JMY4_9ALTE</name>
<feature type="signal peptide" evidence="1">
    <location>
        <begin position="1"/>
        <end position="25"/>
    </location>
</feature>
<keyword evidence="1" id="KW-0732">Signal</keyword>
<dbReference type="Proteomes" id="UP000464524">
    <property type="component" value="Chromosome"/>
</dbReference>
<reference evidence="2 3" key="1">
    <citation type="submission" date="2019-12" db="EMBL/GenBank/DDBJ databases">
        <title>Genome sequencing and assembly of endphytes of Porphyra tenera.</title>
        <authorList>
            <person name="Park J.M."/>
            <person name="Shin R."/>
            <person name="Jo S.H."/>
        </authorList>
    </citation>
    <scope>NUCLEOTIDE SEQUENCE [LARGE SCALE GENOMIC DNA]</scope>
    <source>
        <strain evidence="2 3">GPM4</strain>
    </source>
</reference>
<dbReference type="KEGG" id="pmes:FX988_02980"/>
<dbReference type="EMBL" id="CP047656">
    <property type="protein sequence ID" value="QHJ12722.1"/>
    <property type="molecule type" value="Genomic_DNA"/>
</dbReference>
<dbReference type="Pfam" id="PF11736">
    <property type="entry name" value="DUF3299"/>
    <property type="match status" value="1"/>
</dbReference>
<organism evidence="2 3">
    <name type="scientific">Paraglaciecola mesophila</name>
    <dbReference type="NCBI Taxonomy" id="197222"/>
    <lineage>
        <taxon>Bacteria</taxon>
        <taxon>Pseudomonadati</taxon>
        <taxon>Pseudomonadota</taxon>
        <taxon>Gammaproteobacteria</taxon>
        <taxon>Alteromonadales</taxon>
        <taxon>Alteromonadaceae</taxon>
        <taxon>Paraglaciecola</taxon>
    </lineage>
</organism>
<dbReference type="Gene3D" id="2.40.50.870">
    <property type="entry name" value="Protein of unknown function (DUF3299)"/>
    <property type="match status" value="1"/>
</dbReference>
<accession>A0A857JMY4</accession>
<dbReference type="AlphaFoldDB" id="A0A857JMY4"/>
<evidence type="ECO:0000313" key="3">
    <source>
        <dbReference type="Proteomes" id="UP000464524"/>
    </source>
</evidence>
<dbReference type="OrthoDB" id="9784998at2"/>
<dbReference type="InterPro" id="IPR021727">
    <property type="entry name" value="DUF3299"/>
</dbReference>
<proteinExistence type="predicted"/>
<dbReference type="RefSeq" id="WP_160180904.1">
    <property type="nucleotide sequence ID" value="NZ_CP047656.1"/>
</dbReference>
<protein>
    <recommendedName>
        <fullName evidence="4">DUF3299 domain-containing protein</fullName>
    </recommendedName>
</protein>
<evidence type="ECO:0000256" key="1">
    <source>
        <dbReference type="SAM" id="SignalP"/>
    </source>
</evidence>
<gene>
    <name evidence="2" type="ORF">FX988_02980</name>
</gene>
<feature type="chain" id="PRO_5033055930" description="DUF3299 domain-containing protein" evidence="1">
    <location>
        <begin position="26"/>
        <end position="193"/>
    </location>
</feature>
<sequence length="193" mass="21807">MKTQILPVRVIALLLIIILPNVAHAEQASESYQEIEWIALMPKDDLDALMNPPDYLLGIEDGSEQDSVEALNEKEGVDENTKRFQKALSSTRVIDTYANKRIRIPGFIVPLQSDDSQQITEFFIVPYFGACLHMPPPPPNQIIHSTSPQGIQLDSLYDPFWFEGTLVIDTEENALGTSAYRLKLNKAYPFEEE</sequence>
<keyword evidence="3" id="KW-1185">Reference proteome</keyword>
<evidence type="ECO:0008006" key="4">
    <source>
        <dbReference type="Google" id="ProtNLM"/>
    </source>
</evidence>
<evidence type="ECO:0000313" key="2">
    <source>
        <dbReference type="EMBL" id="QHJ12722.1"/>
    </source>
</evidence>